<dbReference type="PROSITE" id="PS51819">
    <property type="entry name" value="VOC"/>
    <property type="match status" value="2"/>
</dbReference>
<evidence type="ECO:0000313" key="4">
    <source>
        <dbReference type="Proteomes" id="UP000540191"/>
    </source>
</evidence>
<dbReference type="PANTHER" id="PTHR33993">
    <property type="entry name" value="GLYOXALASE-RELATED"/>
    <property type="match status" value="1"/>
</dbReference>
<dbReference type="SUPFAM" id="SSF54593">
    <property type="entry name" value="Glyoxalase/Bleomycin resistance protein/Dihydroxybiphenyl dioxygenase"/>
    <property type="match status" value="2"/>
</dbReference>
<dbReference type="InterPro" id="IPR052164">
    <property type="entry name" value="Anthracycline_SecMetBiosynth"/>
</dbReference>
<keyword evidence="3" id="KW-0456">Lyase</keyword>
<evidence type="ECO:0000259" key="2">
    <source>
        <dbReference type="PROSITE" id="PS51819"/>
    </source>
</evidence>
<accession>A0A7W7M3W6</accession>
<organism evidence="3 4">
    <name type="scientific">Micrococcus cohnii</name>
    <dbReference type="NCBI Taxonomy" id="993416"/>
    <lineage>
        <taxon>Bacteria</taxon>
        <taxon>Bacillati</taxon>
        <taxon>Actinomycetota</taxon>
        <taxon>Actinomycetes</taxon>
        <taxon>Micrococcales</taxon>
        <taxon>Micrococcaceae</taxon>
        <taxon>Micrococcus</taxon>
    </lineage>
</organism>
<protein>
    <submittedName>
        <fullName evidence="3">Putative enzyme related to lactoylglutathione lyase</fullName>
    </submittedName>
</protein>
<proteinExistence type="predicted"/>
<dbReference type="GO" id="GO:0016829">
    <property type="term" value="F:lyase activity"/>
    <property type="evidence" value="ECO:0007669"/>
    <property type="project" value="UniProtKB-KW"/>
</dbReference>
<dbReference type="RefSeq" id="WP_184241719.1">
    <property type="nucleotide sequence ID" value="NZ_JACHNA010000001.1"/>
</dbReference>
<dbReference type="AlphaFoldDB" id="A0A7W7M3W6"/>
<dbReference type="Pfam" id="PF00903">
    <property type="entry name" value="Glyoxalase"/>
    <property type="match status" value="2"/>
</dbReference>
<comment type="caution">
    <text evidence="3">The sequence shown here is derived from an EMBL/GenBank/DDBJ whole genome shotgun (WGS) entry which is preliminary data.</text>
</comment>
<dbReference type="PANTHER" id="PTHR33993:SF10">
    <property type="entry name" value="CONSERVED PROTEIN"/>
    <property type="match status" value="1"/>
</dbReference>
<keyword evidence="4" id="KW-1185">Reference proteome</keyword>
<reference evidence="3 4" key="1">
    <citation type="submission" date="2020-08" db="EMBL/GenBank/DDBJ databases">
        <title>Sequencing the genomes of 1000 actinobacteria strains.</title>
        <authorList>
            <person name="Klenk H.-P."/>
        </authorList>
    </citation>
    <scope>NUCLEOTIDE SEQUENCE [LARGE SCALE GENOMIC DNA]</scope>
    <source>
        <strain evidence="3 4">DSM 23974</strain>
    </source>
</reference>
<sequence>MSENTPHTPRIGTGSPVWIDYTAANFARQKAFYSELFGWSFEDQGEEFGHYCMIRAGDHVIGGAMDADLTAAHTGEPAQPAAWSVYLKTDDIDATAAATREHGGQVVVEPMGVGSLGRMALAMSAGGEAVGFWQPGEFTGHDLPLAEGTSVWFEVMSTDYDADAEFYRQVAGWDVAPMGPTGETATGGDEAGDDETGQGAAGASDDADAAGDMPRYATNFAGEHATAGLCDASAWLPEGTPSYWRVYFQVADTPAALATIEKHGGRVLDGPMDSPFGRVTTVADPAGATFQLNQPL</sequence>
<name>A0A7W7M3W6_9MICC</name>
<dbReference type="Gene3D" id="3.10.180.10">
    <property type="entry name" value="2,3-Dihydroxybiphenyl 1,2-Dioxygenase, domain 1"/>
    <property type="match status" value="2"/>
</dbReference>
<dbReference type="InterPro" id="IPR029068">
    <property type="entry name" value="Glyas_Bleomycin-R_OHBP_Dase"/>
</dbReference>
<feature type="domain" description="VOC" evidence="2">
    <location>
        <begin position="149"/>
        <end position="295"/>
    </location>
</feature>
<feature type="region of interest" description="Disordered" evidence="1">
    <location>
        <begin position="175"/>
        <end position="209"/>
    </location>
</feature>
<evidence type="ECO:0000313" key="3">
    <source>
        <dbReference type="EMBL" id="MBB4736096.1"/>
    </source>
</evidence>
<dbReference type="InterPro" id="IPR004360">
    <property type="entry name" value="Glyas_Fos-R_dOase_dom"/>
</dbReference>
<feature type="domain" description="VOC" evidence="2">
    <location>
        <begin position="15"/>
        <end position="148"/>
    </location>
</feature>
<dbReference type="InterPro" id="IPR037523">
    <property type="entry name" value="VOC_core"/>
</dbReference>
<dbReference type="EMBL" id="JACHNA010000001">
    <property type="protein sequence ID" value="MBB4736096.1"/>
    <property type="molecule type" value="Genomic_DNA"/>
</dbReference>
<dbReference type="Proteomes" id="UP000540191">
    <property type="component" value="Unassembled WGS sequence"/>
</dbReference>
<evidence type="ECO:0000256" key="1">
    <source>
        <dbReference type="SAM" id="MobiDB-lite"/>
    </source>
</evidence>
<gene>
    <name evidence="3" type="ORF">HDA30_001604</name>
</gene>
<dbReference type="CDD" id="cd07247">
    <property type="entry name" value="SgaA_N_like"/>
    <property type="match status" value="2"/>
</dbReference>